<feature type="compositionally biased region" description="Basic and acidic residues" evidence="2">
    <location>
        <begin position="64"/>
        <end position="96"/>
    </location>
</feature>
<keyword evidence="1" id="KW-0732">Signal</keyword>
<feature type="domain" description="G5" evidence="4">
    <location>
        <begin position="139"/>
        <end position="219"/>
    </location>
</feature>
<dbReference type="EMBL" id="JBHSMC010000020">
    <property type="protein sequence ID" value="MFC5466141.1"/>
    <property type="molecule type" value="Genomic_DNA"/>
</dbReference>
<feature type="transmembrane region" description="Helical" evidence="3">
    <location>
        <begin position="5"/>
        <end position="25"/>
    </location>
</feature>
<dbReference type="InterPro" id="IPR011098">
    <property type="entry name" value="G5_dom"/>
</dbReference>
<feature type="region of interest" description="Disordered" evidence="2">
    <location>
        <begin position="37"/>
        <end position="173"/>
    </location>
</feature>
<dbReference type="Proteomes" id="UP001596147">
    <property type="component" value="Unassembled WGS sequence"/>
</dbReference>
<keyword evidence="3" id="KW-1133">Transmembrane helix</keyword>
<keyword evidence="3" id="KW-0812">Transmembrane</keyword>
<dbReference type="Pfam" id="PF07501">
    <property type="entry name" value="G5"/>
    <property type="match status" value="2"/>
</dbReference>
<dbReference type="SMART" id="SM01208">
    <property type="entry name" value="G5"/>
    <property type="match status" value="2"/>
</dbReference>
<protein>
    <submittedName>
        <fullName evidence="5">G5 domain-containing protein</fullName>
    </submittedName>
</protein>
<sequence>MNRKIIILASVAIAIIVIIFTSIFVRGKVEEENIANQENSMSEQNQPEKQKNVNAILEEEEQVEEGHAEEAGSVDQSHKDDTTNPSDKEQQEETSKNEIANTSEKNTKKTTTEASKNVNKQTDNSTVNSKTTSKSTSNSKTTTTKTSTSTKSIPFKTIEQNDSSLEKGKKKVTQEGKNGVRTITYEETYVDGKLTSKKELSSKVTTKPVEKIVKVGTKEPANVWYDFTLEVIKFKVIEQKDPTLEKGKWKVVQEGRIGEQKTTFKNTEVEGELLPRVEVVSKDVIVQQPINKIVKVGTKNVPASTVFQSADKANQMLTSSGLFKKYGDNVYNFYFTGWTDLEFQVEVGKDHVKRIYFDGLTYNSWKYATKEELIEVLGPKEAEESWAFYKRESKRLESAIRTAANAVYGSGTPEANSLYKEIMNEGTNRYFIRDF</sequence>
<evidence type="ECO:0000313" key="6">
    <source>
        <dbReference type="Proteomes" id="UP001596147"/>
    </source>
</evidence>
<feature type="compositionally biased region" description="Low complexity" evidence="2">
    <location>
        <begin position="124"/>
        <end position="152"/>
    </location>
</feature>
<evidence type="ECO:0000256" key="1">
    <source>
        <dbReference type="ARBA" id="ARBA00022729"/>
    </source>
</evidence>
<evidence type="ECO:0000256" key="3">
    <source>
        <dbReference type="SAM" id="Phobius"/>
    </source>
</evidence>
<evidence type="ECO:0000259" key="4">
    <source>
        <dbReference type="PROSITE" id="PS51109"/>
    </source>
</evidence>
<comment type="caution">
    <text evidence="5">The sequence shown here is derived from an EMBL/GenBank/DDBJ whole genome shotgun (WGS) entry which is preliminary data.</text>
</comment>
<evidence type="ECO:0000313" key="5">
    <source>
        <dbReference type="EMBL" id="MFC5466141.1"/>
    </source>
</evidence>
<name>A0ABW0LNQ0_9BACI</name>
<dbReference type="RefSeq" id="WP_382353678.1">
    <property type="nucleotide sequence ID" value="NZ_JBHSMC010000020.1"/>
</dbReference>
<dbReference type="PROSITE" id="PS51109">
    <property type="entry name" value="G5"/>
    <property type="match status" value="2"/>
</dbReference>
<keyword evidence="6" id="KW-1185">Reference proteome</keyword>
<proteinExistence type="predicted"/>
<accession>A0ABW0LNQ0</accession>
<organism evidence="5 6">
    <name type="scientific">Lederbergia graminis</name>
    <dbReference type="NCBI Taxonomy" id="735518"/>
    <lineage>
        <taxon>Bacteria</taxon>
        <taxon>Bacillati</taxon>
        <taxon>Bacillota</taxon>
        <taxon>Bacilli</taxon>
        <taxon>Bacillales</taxon>
        <taxon>Bacillaceae</taxon>
        <taxon>Lederbergia</taxon>
    </lineage>
</organism>
<feature type="domain" description="G5" evidence="4">
    <location>
        <begin position="218"/>
        <end position="300"/>
    </location>
</feature>
<dbReference type="Gene3D" id="2.20.230.10">
    <property type="entry name" value="Resuscitation-promoting factor rpfb"/>
    <property type="match status" value="2"/>
</dbReference>
<evidence type="ECO:0000256" key="2">
    <source>
        <dbReference type="SAM" id="MobiDB-lite"/>
    </source>
</evidence>
<reference evidence="6" key="1">
    <citation type="journal article" date="2019" name="Int. J. Syst. Evol. Microbiol.">
        <title>The Global Catalogue of Microorganisms (GCM) 10K type strain sequencing project: providing services to taxonomists for standard genome sequencing and annotation.</title>
        <authorList>
            <consortium name="The Broad Institute Genomics Platform"/>
            <consortium name="The Broad Institute Genome Sequencing Center for Infectious Disease"/>
            <person name="Wu L."/>
            <person name="Ma J."/>
        </authorList>
    </citation>
    <scope>NUCLEOTIDE SEQUENCE [LARGE SCALE GENOMIC DNA]</scope>
    <source>
        <strain evidence="6">CGMCC 1.12237</strain>
    </source>
</reference>
<keyword evidence="3" id="KW-0472">Membrane</keyword>
<gene>
    <name evidence="5" type="ORF">ACFPM4_15515</name>
</gene>